<dbReference type="Gene3D" id="3.10.380.10">
    <property type="entry name" value="Colicin E3-like ribonuclease domain"/>
    <property type="match status" value="1"/>
</dbReference>
<dbReference type="GO" id="GO:0043022">
    <property type="term" value="F:ribosome binding"/>
    <property type="evidence" value="ECO:0007669"/>
    <property type="project" value="InterPro"/>
</dbReference>
<feature type="non-terminal residue" evidence="3">
    <location>
        <position position="1"/>
    </location>
</feature>
<accession>A0A562TJZ7</accession>
<protein>
    <submittedName>
        <fullName evidence="3">RHS repeat-associated protein</fullName>
    </submittedName>
</protein>
<dbReference type="Pfam" id="PF09000">
    <property type="entry name" value="Cytotoxic"/>
    <property type="match status" value="1"/>
</dbReference>
<dbReference type="InterPro" id="IPR036725">
    <property type="entry name" value="ColE3_ribonuclease_sf"/>
</dbReference>
<dbReference type="SUPFAM" id="SSF63840">
    <property type="entry name" value="Ribonuclease domain of colicin E3"/>
    <property type="match status" value="1"/>
</dbReference>
<dbReference type="InterPro" id="IPR022385">
    <property type="entry name" value="Rhs_assc_core"/>
</dbReference>
<reference evidence="3 4" key="1">
    <citation type="submission" date="2019-07" db="EMBL/GenBank/DDBJ databases">
        <title>Genomic Encyclopedia of Archaeal and Bacterial Type Strains, Phase II (KMG-II): from individual species to whole genera.</title>
        <authorList>
            <person name="Goeker M."/>
        </authorList>
    </citation>
    <scope>NUCLEOTIDE SEQUENCE [LARGE SCALE GENOMIC DNA]</scope>
    <source>
        <strain evidence="3 4">ATCC BAA-1854</strain>
    </source>
</reference>
<dbReference type="NCBIfam" id="TIGR03696">
    <property type="entry name" value="Rhs_assc_core"/>
    <property type="match status" value="1"/>
</dbReference>
<dbReference type="InterPro" id="IPR009105">
    <property type="entry name" value="Colicin_E3_ribonuclease"/>
</dbReference>
<name>A0A562TJZ7_9SPHI</name>
<feature type="compositionally biased region" description="Basic and acidic residues" evidence="1">
    <location>
        <begin position="182"/>
        <end position="197"/>
    </location>
</feature>
<dbReference type="Gene3D" id="2.180.10.10">
    <property type="entry name" value="RHS repeat-associated core"/>
    <property type="match status" value="1"/>
</dbReference>
<dbReference type="AlphaFoldDB" id="A0A562TJZ7"/>
<feature type="domain" description="Colicin E3-like ribonuclease" evidence="2">
    <location>
        <begin position="172"/>
        <end position="213"/>
    </location>
</feature>
<dbReference type="GO" id="GO:0003723">
    <property type="term" value="F:RNA binding"/>
    <property type="evidence" value="ECO:0007669"/>
    <property type="project" value="InterPro"/>
</dbReference>
<evidence type="ECO:0000259" key="2">
    <source>
        <dbReference type="Pfam" id="PF09000"/>
    </source>
</evidence>
<dbReference type="RefSeq" id="WP_246139089.1">
    <property type="nucleotide sequence ID" value="NZ_VLLI01000027.1"/>
</dbReference>
<feature type="region of interest" description="Disordered" evidence="1">
    <location>
        <begin position="105"/>
        <end position="245"/>
    </location>
</feature>
<dbReference type="GO" id="GO:0016788">
    <property type="term" value="F:hydrolase activity, acting on ester bonds"/>
    <property type="evidence" value="ECO:0007669"/>
    <property type="project" value="InterPro"/>
</dbReference>
<gene>
    <name evidence="3" type="ORF">JN11_04950</name>
</gene>
<proteinExistence type="predicted"/>
<comment type="caution">
    <text evidence="3">The sequence shown here is derived from an EMBL/GenBank/DDBJ whole genome shotgun (WGS) entry which is preliminary data.</text>
</comment>
<feature type="compositionally biased region" description="Basic and acidic residues" evidence="1">
    <location>
        <begin position="211"/>
        <end position="221"/>
    </location>
</feature>
<dbReference type="Proteomes" id="UP000317010">
    <property type="component" value="Unassembled WGS sequence"/>
</dbReference>
<sequence>QEDEYYAFGLRNPVYSLSNNNRYLYNGKEVQTDLANQYDYGARFYDPVIARWTTPDPLAELGRRWSPYSYVMNNPIRNIDPDGMWTAIAGGVTTSDPAEIAAFFGQNDGGKKEDDKKKDHQGDHPVPDEFKQKGLPGFPGSQRLKKKKGARETWDLGGTIPLPELKKPEKDRKKIPKGWTGEWDRQHGEVEVYDKQGNHQGAWDPESGEENEGKQRDDRKPTYNKFSSEEPDAQTMPVAGPPAGGVSPGLVQKIQTATGLTGAALWLYIIFSEGSRLYPPRNLVPIP</sequence>
<keyword evidence="4" id="KW-1185">Reference proteome</keyword>
<dbReference type="PANTHER" id="PTHR32305">
    <property type="match status" value="1"/>
</dbReference>
<feature type="compositionally biased region" description="Basic and acidic residues" evidence="1">
    <location>
        <begin position="109"/>
        <end position="132"/>
    </location>
</feature>
<dbReference type="EMBL" id="VLLI01000027">
    <property type="protein sequence ID" value="TWI93802.1"/>
    <property type="molecule type" value="Genomic_DNA"/>
</dbReference>
<evidence type="ECO:0000313" key="4">
    <source>
        <dbReference type="Proteomes" id="UP000317010"/>
    </source>
</evidence>
<dbReference type="PANTHER" id="PTHR32305:SF15">
    <property type="entry name" value="PROTEIN RHSA-RELATED"/>
    <property type="match status" value="1"/>
</dbReference>
<organism evidence="3 4">
    <name type="scientific">Mucilaginibacter frigoritolerans</name>
    <dbReference type="NCBI Taxonomy" id="652788"/>
    <lineage>
        <taxon>Bacteria</taxon>
        <taxon>Pseudomonadati</taxon>
        <taxon>Bacteroidota</taxon>
        <taxon>Sphingobacteriia</taxon>
        <taxon>Sphingobacteriales</taxon>
        <taxon>Sphingobacteriaceae</taxon>
        <taxon>Mucilaginibacter</taxon>
    </lineage>
</organism>
<dbReference type="InterPro" id="IPR050708">
    <property type="entry name" value="T6SS_VgrG/RHS"/>
</dbReference>
<evidence type="ECO:0000313" key="3">
    <source>
        <dbReference type="EMBL" id="TWI93802.1"/>
    </source>
</evidence>
<evidence type="ECO:0000256" key="1">
    <source>
        <dbReference type="SAM" id="MobiDB-lite"/>
    </source>
</evidence>